<evidence type="ECO:0000313" key="3">
    <source>
        <dbReference type="EMBL" id="RCX33087.1"/>
    </source>
</evidence>
<dbReference type="InterPro" id="IPR042098">
    <property type="entry name" value="TauD-like_sf"/>
</dbReference>
<dbReference type="EMBL" id="QPJY01000001">
    <property type="protein sequence ID" value="RCX33087.1"/>
    <property type="molecule type" value="Genomic_DNA"/>
</dbReference>
<sequence>MNPDSTSHFDLHQPDAYRAWRDRKLADHPVRLEELVVEVRDPRSLTAAEHDALLERCRRANMAVYASRCGADPDKSIPAALGRQFGLLHLDHNWLADEDAITPLAVSRTGARPGYIPYTDRPIRWHTDGYYNPPGRQVRGLLLHCVHPAARGGGNALLDPEIAYIHLRDCDPAYIAALMHPQAMSIPAREENGAVARAEVTGPVFSLTPEGALHMRYTARRHNIRWRDEAVLREAVACLERLLASDHPAIFRARLESGMGLLSNNVLHDRAGFEDLPGHPPRLLYRARYHERVRGTAGSART</sequence>
<comment type="caution">
    <text evidence="3">The sequence shown here is derived from an EMBL/GenBank/DDBJ whole genome shotgun (WGS) entry which is preliminary data.</text>
</comment>
<name>A0A369CKX9_9GAMM</name>
<dbReference type="Pfam" id="PF02668">
    <property type="entry name" value="TauD"/>
    <property type="match status" value="1"/>
</dbReference>
<feature type="domain" description="TauD/TfdA-like" evidence="2">
    <location>
        <begin position="80"/>
        <end position="287"/>
    </location>
</feature>
<dbReference type="SUPFAM" id="SSF51197">
    <property type="entry name" value="Clavaminate synthase-like"/>
    <property type="match status" value="1"/>
</dbReference>
<gene>
    <name evidence="3" type="ORF">DFQ59_101386</name>
</gene>
<proteinExistence type="predicted"/>
<keyword evidence="4" id="KW-1185">Reference proteome</keyword>
<dbReference type="Proteomes" id="UP000252707">
    <property type="component" value="Unassembled WGS sequence"/>
</dbReference>
<dbReference type="GO" id="GO:0016706">
    <property type="term" value="F:2-oxoglutarate-dependent dioxygenase activity"/>
    <property type="evidence" value="ECO:0007669"/>
    <property type="project" value="UniProtKB-ARBA"/>
</dbReference>
<dbReference type="RefSeq" id="WP_114277968.1">
    <property type="nucleotide sequence ID" value="NZ_QPJY01000001.1"/>
</dbReference>
<keyword evidence="1" id="KW-0560">Oxidoreductase</keyword>
<dbReference type="Gene3D" id="3.60.130.10">
    <property type="entry name" value="Clavaminate synthase-like"/>
    <property type="match status" value="1"/>
</dbReference>
<dbReference type="AlphaFoldDB" id="A0A369CKX9"/>
<dbReference type="OrthoDB" id="9770519at2"/>
<organism evidence="3 4">
    <name type="scientific">Thioalbus denitrificans</name>
    <dbReference type="NCBI Taxonomy" id="547122"/>
    <lineage>
        <taxon>Bacteria</taxon>
        <taxon>Pseudomonadati</taxon>
        <taxon>Pseudomonadota</taxon>
        <taxon>Gammaproteobacteria</taxon>
        <taxon>Chromatiales</taxon>
        <taxon>Ectothiorhodospiraceae</taxon>
        <taxon>Thioalbus</taxon>
    </lineage>
</organism>
<protein>
    <submittedName>
        <fullName evidence="3">TfdA family taurine catabolism dioxygenase TauD</fullName>
    </submittedName>
</protein>
<reference evidence="3 4" key="1">
    <citation type="submission" date="2018-07" db="EMBL/GenBank/DDBJ databases">
        <title>Genomic Encyclopedia of Type Strains, Phase IV (KMG-IV): sequencing the most valuable type-strain genomes for metagenomic binning, comparative biology and taxonomic classification.</title>
        <authorList>
            <person name="Goeker M."/>
        </authorList>
    </citation>
    <scope>NUCLEOTIDE SEQUENCE [LARGE SCALE GENOMIC DNA]</scope>
    <source>
        <strain evidence="3 4">DSM 26407</strain>
    </source>
</reference>
<accession>A0A369CKX9</accession>
<evidence type="ECO:0000259" key="2">
    <source>
        <dbReference type="Pfam" id="PF02668"/>
    </source>
</evidence>
<evidence type="ECO:0000313" key="4">
    <source>
        <dbReference type="Proteomes" id="UP000252707"/>
    </source>
</evidence>
<evidence type="ECO:0000256" key="1">
    <source>
        <dbReference type="ARBA" id="ARBA00023002"/>
    </source>
</evidence>
<keyword evidence="3" id="KW-0223">Dioxygenase</keyword>
<dbReference type="InterPro" id="IPR003819">
    <property type="entry name" value="TauD/TfdA-like"/>
</dbReference>